<dbReference type="RefSeq" id="XP_004834158.1">
    <property type="nucleotide sequence ID" value="XM_004834101.3"/>
</dbReference>
<dbReference type="PROSITE" id="PS01186">
    <property type="entry name" value="EGF_2"/>
    <property type="match status" value="1"/>
</dbReference>
<dbReference type="PROSITE" id="PS00022">
    <property type="entry name" value="EGF_1"/>
    <property type="match status" value="1"/>
</dbReference>
<feature type="domain" description="EGF-like" evidence="7 8">
    <location>
        <begin position="426"/>
        <end position="437"/>
    </location>
</feature>
<dbReference type="GO" id="GO:0001669">
    <property type="term" value="C:acrosomal vesicle"/>
    <property type="evidence" value="ECO:0007669"/>
    <property type="project" value="TreeGrafter"/>
</dbReference>
<dbReference type="SUPFAM" id="SSF51445">
    <property type="entry name" value="(Trans)glycosidases"/>
    <property type="match status" value="1"/>
</dbReference>
<keyword evidence="4" id="KW-1015">Disulfide bond</keyword>
<dbReference type="Pfam" id="PF01630">
    <property type="entry name" value="Glyco_hydro_56"/>
    <property type="match status" value="1"/>
</dbReference>
<dbReference type="EC" id="3.2.1.35" evidence="6"/>
<dbReference type="CTD" id="8372"/>
<evidence type="ECO:0000313" key="9">
    <source>
        <dbReference type="Proteomes" id="UP000694906"/>
    </source>
</evidence>
<dbReference type="AlphaFoldDB" id="A0AAX6NPD0"/>
<dbReference type="InterPro" id="IPR018155">
    <property type="entry name" value="Hyaluronidase"/>
</dbReference>
<dbReference type="GO" id="GO:0030214">
    <property type="term" value="P:hyaluronan catabolic process"/>
    <property type="evidence" value="ECO:0007669"/>
    <property type="project" value="TreeGrafter"/>
</dbReference>
<keyword evidence="3 6" id="KW-0378">Hydrolase</keyword>
<evidence type="ECO:0000313" key="10">
    <source>
        <dbReference type="RefSeq" id="XP_004834158.1"/>
    </source>
</evidence>
<sequence length="450" mass="50104">MRDGEAKASETGRPLYEDLQPRTSHSFHLSGMTMQLGPAIVLGVALCLGCGQSLLQAPERPFSVLWNVPSAHCEAHFDVHLPLSALGIIANHGQHFHGQNITIFYKNQFGLYPYLGPRGTVHNGGIPQAVPLDRHLAQAAHQIRHSLELSFAGLAVLDWEEWCPLWAGNWGRRKAYKAASWAWAQHVFPDLDPQEQLHKAHIGFEQAARALMENTLQLGQALRPHGLWGFYRYPACGNGWHRMASNYTGRCHAATLARNTKLHWLWAASSALFPSIYFPPRLPPAYHQAFVQHRLEEAFRVALTGYPHPLPVLAYVRLTHQRSRRFLSQDDLVQTIGVSAALGAAGVVLWGDLSFSSSEEKCWHLHDYLVGTLGPYVINVTRATMACSHQQCHGHGRCARQDPGQREAFLHVQPDGSLGSWESFSCRCYQGWAGPTCQEPRPGGRPKEAA</sequence>
<keyword evidence="9" id="KW-1185">Reference proteome</keyword>
<dbReference type="KEGG" id="hgl:101701738"/>
<evidence type="ECO:0000256" key="3">
    <source>
        <dbReference type="ARBA" id="ARBA00022801"/>
    </source>
</evidence>
<dbReference type="PRINTS" id="PR00846">
    <property type="entry name" value="GLHYDRLASE56"/>
</dbReference>
<evidence type="ECO:0000256" key="5">
    <source>
        <dbReference type="ARBA" id="ARBA00023295"/>
    </source>
</evidence>
<evidence type="ECO:0000256" key="1">
    <source>
        <dbReference type="ARBA" id="ARBA00000251"/>
    </source>
</evidence>
<name>A0AAX6NPD0_HETGA</name>
<dbReference type="Proteomes" id="UP000694906">
    <property type="component" value="Unplaced"/>
</dbReference>
<keyword evidence="5 6" id="KW-0326">Glycosidase</keyword>
<dbReference type="PANTHER" id="PTHR11769:SF19">
    <property type="entry name" value="HYALURONIDASE-3"/>
    <property type="match status" value="1"/>
</dbReference>
<dbReference type="InterPro" id="IPR000742">
    <property type="entry name" value="EGF"/>
</dbReference>
<evidence type="ECO:0000259" key="7">
    <source>
        <dbReference type="PROSITE" id="PS00022"/>
    </source>
</evidence>
<gene>
    <name evidence="10" type="primary">Hyal3</name>
</gene>
<dbReference type="FunFam" id="3.20.20.70:FF:000065">
    <property type="entry name" value="Hyaluronidase"/>
    <property type="match status" value="1"/>
</dbReference>
<accession>A0AAX6NPD0</accession>
<dbReference type="GeneID" id="101701738"/>
<dbReference type="GO" id="GO:0005975">
    <property type="term" value="P:carbohydrate metabolic process"/>
    <property type="evidence" value="ECO:0007669"/>
    <property type="project" value="InterPro"/>
</dbReference>
<protein>
    <recommendedName>
        <fullName evidence="6">Hyaluronidase</fullName>
        <ecNumber evidence="6">3.2.1.35</ecNumber>
    </recommendedName>
</protein>
<evidence type="ECO:0000256" key="2">
    <source>
        <dbReference type="ARBA" id="ARBA00008871"/>
    </source>
</evidence>
<organism evidence="9 10">
    <name type="scientific">Heterocephalus glaber</name>
    <name type="common">Naked mole rat</name>
    <dbReference type="NCBI Taxonomy" id="10181"/>
    <lineage>
        <taxon>Eukaryota</taxon>
        <taxon>Metazoa</taxon>
        <taxon>Chordata</taxon>
        <taxon>Craniata</taxon>
        <taxon>Vertebrata</taxon>
        <taxon>Euteleostomi</taxon>
        <taxon>Mammalia</taxon>
        <taxon>Eutheria</taxon>
        <taxon>Euarchontoglires</taxon>
        <taxon>Glires</taxon>
        <taxon>Rodentia</taxon>
        <taxon>Hystricomorpha</taxon>
        <taxon>Bathyergidae</taxon>
        <taxon>Heterocephalus</taxon>
    </lineage>
</organism>
<dbReference type="PANTHER" id="PTHR11769">
    <property type="entry name" value="HYALURONIDASE"/>
    <property type="match status" value="1"/>
</dbReference>
<dbReference type="GO" id="GO:0004415">
    <property type="term" value="F:hyalurononglucosaminidase activity"/>
    <property type="evidence" value="ECO:0007669"/>
    <property type="project" value="UniProtKB-UniRule"/>
</dbReference>
<evidence type="ECO:0000256" key="4">
    <source>
        <dbReference type="ARBA" id="ARBA00023157"/>
    </source>
</evidence>
<evidence type="ECO:0000256" key="6">
    <source>
        <dbReference type="RuleBase" id="RU610713"/>
    </source>
</evidence>
<dbReference type="Gene3D" id="3.20.20.70">
    <property type="entry name" value="Aldolase class I"/>
    <property type="match status" value="1"/>
</dbReference>
<proteinExistence type="inferred from homology"/>
<dbReference type="InterPro" id="IPR017853">
    <property type="entry name" value="GH"/>
</dbReference>
<reference evidence="10" key="1">
    <citation type="submission" date="2025-08" db="UniProtKB">
        <authorList>
            <consortium name="RefSeq"/>
        </authorList>
    </citation>
    <scope>IDENTIFICATION</scope>
</reference>
<comment type="similarity">
    <text evidence="2 6">Belongs to the glycosyl hydrolase 56 family.</text>
</comment>
<dbReference type="InterPro" id="IPR013785">
    <property type="entry name" value="Aldolase_TIM"/>
</dbReference>
<evidence type="ECO:0000259" key="8">
    <source>
        <dbReference type="PROSITE" id="PS01186"/>
    </source>
</evidence>
<comment type="catalytic activity">
    <reaction evidence="1 6">
        <text>Random hydrolysis of (1-&gt;4)-linkages between N-acetyl-beta-D-glucosamine and D-glucuronate residues in hyaluronate.</text>
        <dbReference type="EC" id="3.2.1.35"/>
    </reaction>
</comment>